<dbReference type="HOGENOM" id="CLU_1817109_0_0_1"/>
<evidence type="ECO:0000313" key="2">
    <source>
        <dbReference type="Proteomes" id="UP000011668"/>
    </source>
</evidence>
<protein>
    <submittedName>
        <fullName evidence="1">Uncharacterized protein</fullName>
    </submittedName>
</protein>
<keyword evidence="2" id="KW-1185">Reference proteome</keyword>
<dbReference type="EMBL" id="AFRT01001294">
    <property type="protein sequence ID" value="ELU40884.1"/>
    <property type="molecule type" value="Genomic_DNA"/>
</dbReference>
<dbReference type="Proteomes" id="UP000011668">
    <property type="component" value="Unassembled WGS sequence"/>
</dbReference>
<evidence type="ECO:0000313" key="1">
    <source>
        <dbReference type="EMBL" id="ELU40884.1"/>
    </source>
</evidence>
<accession>L8WX10</accession>
<reference evidence="1 2" key="1">
    <citation type="journal article" date="2013" name="Nat. Commun.">
        <title>The evolution and pathogenic mechanisms of the rice sheath blight pathogen.</title>
        <authorList>
            <person name="Zheng A."/>
            <person name="Lin R."/>
            <person name="Xu L."/>
            <person name="Qin P."/>
            <person name="Tang C."/>
            <person name="Ai P."/>
            <person name="Zhang D."/>
            <person name="Liu Y."/>
            <person name="Sun Z."/>
            <person name="Feng H."/>
            <person name="Wang Y."/>
            <person name="Chen Y."/>
            <person name="Liang X."/>
            <person name="Fu R."/>
            <person name="Li Q."/>
            <person name="Zhang J."/>
            <person name="Yu X."/>
            <person name="Xie Z."/>
            <person name="Ding L."/>
            <person name="Guan P."/>
            <person name="Tang J."/>
            <person name="Liang Y."/>
            <person name="Wang S."/>
            <person name="Deng Q."/>
            <person name="Li S."/>
            <person name="Zhu J."/>
            <person name="Wang L."/>
            <person name="Liu H."/>
            <person name="Li P."/>
        </authorList>
    </citation>
    <scope>NUCLEOTIDE SEQUENCE [LARGE SCALE GENOMIC DNA]</scope>
    <source>
        <strain evidence="2">AG-1 IA</strain>
    </source>
</reference>
<name>L8WX10_THACA</name>
<proteinExistence type="predicted"/>
<comment type="caution">
    <text evidence="1">The sequence shown here is derived from an EMBL/GenBank/DDBJ whole genome shotgun (WGS) entry which is preliminary data.</text>
</comment>
<sequence>MSSTSLHNSDRFSISLILTQSHDQNFNPVLSPLAPIPSINMFTAVETGRTGAGSYTCAVGCGTGVGRTGLPMCFSYILSNTFNGFVHSRGEKTTYETPRPAASFCSNPALAALSRAKTCSYSAISSSKYSVATRVRSSARCV</sequence>
<organism evidence="1 2">
    <name type="scientific">Thanatephorus cucumeris (strain AG1-IA)</name>
    <name type="common">Rice sheath blight fungus</name>
    <name type="synonym">Rhizoctonia solani</name>
    <dbReference type="NCBI Taxonomy" id="983506"/>
    <lineage>
        <taxon>Eukaryota</taxon>
        <taxon>Fungi</taxon>
        <taxon>Dikarya</taxon>
        <taxon>Basidiomycota</taxon>
        <taxon>Agaricomycotina</taxon>
        <taxon>Agaricomycetes</taxon>
        <taxon>Cantharellales</taxon>
        <taxon>Ceratobasidiaceae</taxon>
        <taxon>Rhizoctonia</taxon>
        <taxon>Rhizoctonia solani AG-1</taxon>
    </lineage>
</organism>
<dbReference type="AlphaFoldDB" id="L8WX10"/>
<gene>
    <name evidence="1" type="ORF">AG1IA_05085</name>
</gene>